<name>A0A7G1HVF4_9BACT</name>
<keyword evidence="2" id="KW-1185">Reference proteome</keyword>
<dbReference type="EMBL" id="AP023322">
    <property type="protein sequence ID" value="BCI62158.1"/>
    <property type="molecule type" value="Genomic_DNA"/>
</dbReference>
<proteinExistence type="predicted"/>
<dbReference type="KEGG" id="copr:Cop2CBH44_05110"/>
<accession>A0A7G1HVF4</accession>
<gene>
    <name evidence="1" type="ORF">Cop2CBH44_05110</name>
</gene>
<reference evidence="2" key="1">
    <citation type="submission" date="2020-07" db="EMBL/GenBank/DDBJ databases">
        <title>Complete genome sequencing of Coprobacter sp. strain 2CBH44.</title>
        <authorList>
            <person name="Sakamoto M."/>
            <person name="Murakami T."/>
            <person name="Mori H."/>
        </authorList>
    </citation>
    <scope>NUCLEOTIDE SEQUENCE [LARGE SCALE GENOMIC DNA]</scope>
    <source>
        <strain evidence="2">2CBH44</strain>
    </source>
</reference>
<evidence type="ECO:0000313" key="1">
    <source>
        <dbReference type="EMBL" id="BCI62158.1"/>
    </source>
</evidence>
<dbReference type="RefSeq" id="WP_021930501.1">
    <property type="nucleotide sequence ID" value="NZ_AP023322.1"/>
</dbReference>
<protein>
    <recommendedName>
        <fullName evidence="3">Lipoprotein</fullName>
    </recommendedName>
</protein>
<dbReference type="PROSITE" id="PS51257">
    <property type="entry name" value="PROKAR_LIPOPROTEIN"/>
    <property type="match status" value="1"/>
</dbReference>
<organism evidence="1 2">
    <name type="scientific">Coprobacter secundus subsp. similis</name>
    <dbReference type="NCBI Taxonomy" id="2751153"/>
    <lineage>
        <taxon>Bacteria</taxon>
        <taxon>Pseudomonadati</taxon>
        <taxon>Bacteroidota</taxon>
        <taxon>Bacteroidia</taxon>
        <taxon>Bacteroidales</taxon>
        <taxon>Barnesiellaceae</taxon>
        <taxon>Coprobacter</taxon>
    </lineage>
</organism>
<evidence type="ECO:0008006" key="3">
    <source>
        <dbReference type="Google" id="ProtNLM"/>
    </source>
</evidence>
<sequence>MKRQLFIWYISLFLLGGCYTNKQASKFVTSAISLGISKQDFLAKYGLPFSQEMNYNDNGQKEEKLLYKEELYKGSWYIVTTSFTFQNSKLIKQEIVKEERKFKDCDCEKK</sequence>
<dbReference type="AlphaFoldDB" id="A0A7G1HVF4"/>
<evidence type="ECO:0000313" key="2">
    <source>
        <dbReference type="Proteomes" id="UP000594042"/>
    </source>
</evidence>
<dbReference type="Proteomes" id="UP000594042">
    <property type="component" value="Chromosome"/>
</dbReference>